<dbReference type="SUPFAM" id="SSF47459">
    <property type="entry name" value="HLH, helix-loop-helix DNA-binding domain"/>
    <property type="match status" value="1"/>
</dbReference>
<dbReference type="Pfam" id="PF00010">
    <property type="entry name" value="HLH"/>
    <property type="match status" value="1"/>
</dbReference>
<proteinExistence type="predicted"/>
<dbReference type="GO" id="GO:0046983">
    <property type="term" value="F:protein dimerization activity"/>
    <property type="evidence" value="ECO:0007669"/>
    <property type="project" value="InterPro"/>
</dbReference>
<dbReference type="Gene3D" id="4.10.280.10">
    <property type="entry name" value="Helix-loop-helix DNA-binding domain"/>
    <property type="match status" value="1"/>
</dbReference>
<feature type="domain" description="BHLH" evidence="1">
    <location>
        <begin position="1"/>
        <end position="50"/>
    </location>
</feature>
<organism evidence="2 3">
    <name type="scientific">Wuchereria bancrofti</name>
    <dbReference type="NCBI Taxonomy" id="6293"/>
    <lineage>
        <taxon>Eukaryota</taxon>
        <taxon>Metazoa</taxon>
        <taxon>Ecdysozoa</taxon>
        <taxon>Nematoda</taxon>
        <taxon>Chromadorea</taxon>
        <taxon>Rhabditida</taxon>
        <taxon>Spirurina</taxon>
        <taxon>Spiruromorpha</taxon>
        <taxon>Filarioidea</taxon>
        <taxon>Onchocercidae</taxon>
        <taxon>Wuchereria</taxon>
    </lineage>
</organism>
<evidence type="ECO:0000313" key="2">
    <source>
        <dbReference type="EMBL" id="EJW73297.1"/>
    </source>
</evidence>
<feature type="non-terminal residue" evidence="2">
    <location>
        <position position="50"/>
    </location>
</feature>
<sequence>SKAEIERRRRARMNASLDKLKMFHLIKSPKIESKLEKIETLDLTIKYLQS</sequence>
<reference evidence="3" key="1">
    <citation type="submission" date="2012-08" db="EMBL/GenBank/DDBJ databases">
        <title>The Genome Sequence of Wuchereria bancrofti.</title>
        <authorList>
            <person name="Nutman T.B."/>
            <person name="Fink D.L."/>
            <person name="Russ C."/>
            <person name="Young S."/>
            <person name="Zeng Q."/>
            <person name="Koehrsen M."/>
            <person name="Alvarado L."/>
            <person name="Berlin A."/>
            <person name="Chapman S.B."/>
            <person name="Chen Z."/>
            <person name="Freedman E."/>
            <person name="Gellesch M."/>
            <person name="Goldberg J."/>
            <person name="Griggs A."/>
            <person name="Gujja S."/>
            <person name="Heilman E.R."/>
            <person name="Heiman D."/>
            <person name="Hepburn T."/>
            <person name="Howarth C."/>
            <person name="Jen D."/>
            <person name="Larson L."/>
            <person name="Lewis B."/>
            <person name="Mehta T."/>
            <person name="Park D."/>
            <person name="Pearson M."/>
            <person name="Roberts A."/>
            <person name="Saif S."/>
            <person name="Shea T."/>
            <person name="Shenoy N."/>
            <person name="Sisk P."/>
            <person name="Stolte C."/>
            <person name="Sykes S."/>
            <person name="Walk T."/>
            <person name="White J."/>
            <person name="Yandava C."/>
            <person name="Haas B."/>
            <person name="Henn M.R."/>
            <person name="Nusbaum C."/>
            <person name="Birren B."/>
        </authorList>
    </citation>
    <scope>NUCLEOTIDE SEQUENCE [LARGE SCALE GENOMIC DNA]</scope>
    <source>
        <strain evidence="3">NA</strain>
    </source>
</reference>
<dbReference type="AlphaFoldDB" id="J9E8I5"/>
<dbReference type="InterPro" id="IPR011598">
    <property type="entry name" value="bHLH_dom"/>
</dbReference>
<dbReference type="PROSITE" id="PS50888">
    <property type="entry name" value="BHLH"/>
    <property type="match status" value="1"/>
</dbReference>
<evidence type="ECO:0000259" key="1">
    <source>
        <dbReference type="PROSITE" id="PS50888"/>
    </source>
</evidence>
<evidence type="ECO:0000313" key="3">
    <source>
        <dbReference type="Proteomes" id="UP000004810"/>
    </source>
</evidence>
<comment type="caution">
    <text evidence="2">The sequence shown here is derived from an EMBL/GenBank/DDBJ whole genome shotgun (WGS) entry which is preliminary data.</text>
</comment>
<feature type="non-terminal residue" evidence="2">
    <location>
        <position position="1"/>
    </location>
</feature>
<dbReference type="Proteomes" id="UP000004810">
    <property type="component" value="Unassembled WGS sequence"/>
</dbReference>
<dbReference type="EMBL" id="ADBV01014333">
    <property type="protein sequence ID" value="EJW73297.1"/>
    <property type="molecule type" value="Genomic_DNA"/>
</dbReference>
<dbReference type="InterPro" id="IPR036638">
    <property type="entry name" value="HLH_DNA-bd_sf"/>
</dbReference>
<protein>
    <recommendedName>
        <fullName evidence="1">BHLH domain-containing protein</fullName>
    </recommendedName>
</protein>
<name>J9E8I5_WUCBA</name>
<accession>J9E8I5</accession>
<gene>
    <name evidence="2" type="ORF">WUBG_15798</name>
</gene>